<dbReference type="Proteomes" id="UP000235036">
    <property type="component" value="Unassembled WGS sequence"/>
</dbReference>
<gene>
    <name evidence="1" type="ORF">CEN44_17205</name>
</gene>
<evidence type="ECO:0000313" key="2">
    <source>
        <dbReference type="Proteomes" id="UP000235036"/>
    </source>
</evidence>
<proteinExistence type="predicted"/>
<reference evidence="1 2" key="1">
    <citation type="submission" date="2017-08" db="EMBL/GenBank/DDBJ databases">
        <title>Genomes of Fischerella (Mastigocladus) sp. strains.</title>
        <authorList>
            <person name="Miller S.R."/>
        </authorList>
    </citation>
    <scope>NUCLEOTIDE SEQUENCE [LARGE SCALE GENOMIC DNA]</scope>
    <source>
        <strain evidence="1 2">CCMEE 5323</strain>
    </source>
</reference>
<protein>
    <submittedName>
        <fullName evidence="1">Uncharacterized protein</fullName>
    </submittedName>
</protein>
<organism evidence="1 2">
    <name type="scientific">Fischerella muscicola CCMEE 5323</name>
    <dbReference type="NCBI Taxonomy" id="2019572"/>
    <lineage>
        <taxon>Bacteria</taxon>
        <taxon>Bacillati</taxon>
        <taxon>Cyanobacteriota</taxon>
        <taxon>Cyanophyceae</taxon>
        <taxon>Nostocales</taxon>
        <taxon>Hapalosiphonaceae</taxon>
        <taxon>Fischerella</taxon>
    </lineage>
</organism>
<keyword evidence="2" id="KW-1185">Reference proteome</keyword>
<dbReference type="EMBL" id="NRQW01000396">
    <property type="protein sequence ID" value="PLZ87561.1"/>
    <property type="molecule type" value="Genomic_DNA"/>
</dbReference>
<sequence>MHNCPVCHASLCRHLNAAININNRGAHGLKAQLMSSNRSHARCPRCMLCISVGYVTSTSWSLSKTNCKPLNWRSQLNQDIAHGSKLVYLEH</sequence>
<name>A0A2N6K0G0_FISMU</name>
<dbReference type="AlphaFoldDB" id="A0A2N6K0G0"/>
<comment type="caution">
    <text evidence="1">The sequence shown here is derived from an EMBL/GenBank/DDBJ whole genome shotgun (WGS) entry which is preliminary data.</text>
</comment>
<accession>A0A2N6K0G0</accession>
<evidence type="ECO:0000313" key="1">
    <source>
        <dbReference type="EMBL" id="PLZ87561.1"/>
    </source>
</evidence>